<dbReference type="InterPro" id="IPR006482">
    <property type="entry name" value="Cas7_Csh2/Csh2"/>
</dbReference>
<dbReference type="OrthoDB" id="9776792at2"/>
<protein>
    <submittedName>
        <fullName evidence="1">CRISPR-associated protein, Csh2 family</fullName>
    </submittedName>
</protein>
<dbReference type="Pfam" id="PF05107">
    <property type="entry name" value="Cas_Cas7"/>
    <property type="match status" value="1"/>
</dbReference>
<dbReference type="STRING" id="1121301.SAMN02745912_00466"/>
<evidence type="ECO:0000313" key="1">
    <source>
        <dbReference type="EMBL" id="SHJ60841.1"/>
    </source>
</evidence>
<dbReference type="AlphaFoldDB" id="A0A1M6KPM1"/>
<dbReference type="Proteomes" id="UP000184465">
    <property type="component" value="Unassembled WGS sequence"/>
</dbReference>
<organism evidence="1 2">
    <name type="scientific">Paramaledivibacter caminithermalis (strain DSM 15212 / CIP 107654 / DViRD3)</name>
    <name type="common">Clostridium caminithermale</name>
    <dbReference type="NCBI Taxonomy" id="1121301"/>
    <lineage>
        <taxon>Bacteria</taxon>
        <taxon>Bacillati</taxon>
        <taxon>Bacillota</taxon>
        <taxon>Clostridia</taxon>
        <taxon>Peptostreptococcales</taxon>
        <taxon>Caminicellaceae</taxon>
        <taxon>Paramaledivibacter</taxon>
    </lineage>
</organism>
<dbReference type="RefSeq" id="WP_073146770.1">
    <property type="nucleotide sequence ID" value="NZ_FRAG01000004.1"/>
</dbReference>
<dbReference type="EMBL" id="FRAG01000004">
    <property type="protein sequence ID" value="SHJ60841.1"/>
    <property type="molecule type" value="Genomic_DNA"/>
</dbReference>
<name>A0A1M6KPM1_PARC5</name>
<dbReference type="GO" id="GO:0043571">
    <property type="term" value="P:maintenance of CRISPR repeat elements"/>
    <property type="evidence" value="ECO:0007669"/>
    <property type="project" value="InterPro"/>
</dbReference>
<accession>A0A1M6KPM1</accession>
<reference evidence="1 2" key="1">
    <citation type="submission" date="2016-11" db="EMBL/GenBank/DDBJ databases">
        <authorList>
            <person name="Jaros S."/>
            <person name="Januszkiewicz K."/>
            <person name="Wedrychowicz H."/>
        </authorList>
    </citation>
    <scope>NUCLEOTIDE SEQUENCE [LARGE SCALE GENOMIC DNA]</scope>
    <source>
        <strain evidence="1 2">DSM 15212</strain>
    </source>
</reference>
<sequence length="296" mass="34444">MNNSEILFLYDAKMANPNGDPDEENRPRMDYEREINLVSDLRLKRYIRDYLENKGERIFVTKLEDKSVKPEKIIDKLKVDLNKNKLEKEDILNALIDVRLFGATMPIEGNTRTFTGPVQFNWGYSLNKVELVEAAITSHFSTDEKNNQGAMGRDYRVKYSFIAFSGVISGNRANHTLLKEEDIKKLDAAIIKAIPQLATRSKVGQYPRLYLRVEYNDSETILGDMRSFIKLDEKIDNPRDISEVALDISNLKEHLVKNIERIKNIYYYVDHQMKLIDGEEKEIVEIFKAFDLIELR</sequence>
<keyword evidence="2" id="KW-1185">Reference proteome</keyword>
<dbReference type="NCBIfam" id="TIGR02590">
    <property type="entry name" value="cas_Csh2"/>
    <property type="match status" value="1"/>
</dbReference>
<dbReference type="InterPro" id="IPR013419">
    <property type="entry name" value="CRISPR-assoc_prot_Cas7/Csh2"/>
</dbReference>
<proteinExistence type="predicted"/>
<evidence type="ECO:0000313" key="2">
    <source>
        <dbReference type="Proteomes" id="UP000184465"/>
    </source>
</evidence>
<dbReference type="NCBIfam" id="TIGR01595">
    <property type="entry name" value="cas_CT1132"/>
    <property type="match status" value="1"/>
</dbReference>
<gene>
    <name evidence="1" type="ORF">SAMN02745912_00466</name>
</gene>